<reference evidence="11 12" key="1">
    <citation type="submission" date="2015-11" db="EMBL/GenBank/DDBJ databases">
        <authorList>
            <person name="Hill K.K."/>
            <person name="Shirey T.B."/>
            <person name="Raphael B."/>
            <person name="Daligault H.E."/>
            <person name="Davenport K.W."/>
            <person name="Bruce D.C."/>
            <person name="Foley B.T."/>
            <person name="Johnson S.L."/>
        </authorList>
    </citation>
    <scope>NUCLEOTIDE SEQUENCE [LARGE SCALE GENOMIC DNA]</scope>
    <source>
        <strain evidence="11 12">CDC_1632</strain>
    </source>
</reference>
<evidence type="ECO:0000256" key="2">
    <source>
        <dbReference type="ARBA" id="ARBA00022448"/>
    </source>
</evidence>
<dbReference type="PROSITE" id="PS00211">
    <property type="entry name" value="ABC_TRANSPORTER_1"/>
    <property type="match status" value="1"/>
</dbReference>
<comment type="subcellular location">
    <subcellularLocation>
        <location evidence="1">Cell membrane</location>
        <topology evidence="1">Multi-pass membrane protein</topology>
    </subcellularLocation>
</comment>
<dbReference type="GO" id="GO:0005886">
    <property type="term" value="C:plasma membrane"/>
    <property type="evidence" value="ECO:0007669"/>
    <property type="project" value="UniProtKB-SubCell"/>
</dbReference>
<evidence type="ECO:0000256" key="7">
    <source>
        <dbReference type="ARBA" id="ARBA00023136"/>
    </source>
</evidence>
<dbReference type="SUPFAM" id="SSF52540">
    <property type="entry name" value="P-loop containing nucleoside triphosphate hydrolases"/>
    <property type="match status" value="1"/>
</dbReference>
<evidence type="ECO:0000256" key="1">
    <source>
        <dbReference type="ARBA" id="ARBA00004651"/>
    </source>
</evidence>
<evidence type="ECO:0000256" key="4">
    <source>
        <dbReference type="ARBA" id="ARBA00022741"/>
    </source>
</evidence>
<evidence type="ECO:0000313" key="12">
    <source>
        <dbReference type="Proteomes" id="UP000182204"/>
    </source>
</evidence>
<dbReference type="InterPro" id="IPR017871">
    <property type="entry name" value="ABC_transporter-like_CS"/>
</dbReference>
<dbReference type="PROSITE" id="PS50929">
    <property type="entry name" value="ABC_TM1F"/>
    <property type="match status" value="1"/>
</dbReference>
<dbReference type="STRING" id="413999.CBO2278"/>
<dbReference type="SUPFAM" id="SSF90123">
    <property type="entry name" value="ABC transporter transmembrane region"/>
    <property type="match status" value="1"/>
</dbReference>
<evidence type="ECO:0000256" key="6">
    <source>
        <dbReference type="ARBA" id="ARBA00022989"/>
    </source>
</evidence>
<dbReference type="GO" id="GO:0140359">
    <property type="term" value="F:ABC-type transporter activity"/>
    <property type="evidence" value="ECO:0007669"/>
    <property type="project" value="InterPro"/>
</dbReference>
<dbReference type="PROSITE" id="PS50893">
    <property type="entry name" value="ABC_TRANSPORTER_2"/>
    <property type="match status" value="1"/>
</dbReference>
<evidence type="ECO:0000313" key="11">
    <source>
        <dbReference type="EMBL" id="APH14930.1"/>
    </source>
</evidence>
<dbReference type="Pfam" id="PF00664">
    <property type="entry name" value="ABC_membrane"/>
    <property type="match status" value="1"/>
</dbReference>
<feature type="domain" description="ABC transporter" evidence="9">
    <location>
        <begin position="339"/>
        <end position="572"/>
    </location>
</feature>
<dbReference type="Gene3D" id="3.40.50.300">
    <property type="entry name" value="P-loop containing nucleotide triphosphate hydrolases"/>
    <property type="match status" value="1"/>
</dbReference>
<dbReference type="GO" id="GO:0034040">
    <property type="term" value="F:ATPase-coupled lipid transmembrane transporter activity"/>
    <property type="evidence" value="ECO:0007669"/>
    <property type="project" value="TreeGrafter"/>
</dbReference>
<organism evidence="11 12">
    <name type="scientific">Clostridium sporogenes</name>
    <dbReference type="NCBI Taxonomy" id="1509"/>
    <lineage>
        <taxon>Bacteria</taxon>
        <taxon>Bacillati</taxon>
        <taxon>Bacillota</taxon>
        <taxon>Clostridia</taxon>
        <taxon>Eubacteriales</taxon>
        <taxon>Clostridiaceae</taxon>
        <taxon>Clostridium</taxon>
    </lineage>
</organism>
<dbReference type="InterPro" id="IPR039421">
    <property type="entry name" value="Type_1_exporter"/>
</dbReference>
<dbReference type="FunFam" id="3.40.50.300:FF:000287">
    <property type="entry name" value="Multidrug ABC transporter ATP-binding protein"/>
    <property type="match status" value="1"/>
</dbReference>
<evidence type="ECO:0000256" key="5">
    <source>
        <dbReference type="ARBA" id="ARBA00022840"/>
    </source>
</evidence>
<proteinExistence type="predicted"/>
<accession>A0A1L3NFM4</accession>
<dbReference type="SMART" id="SM00382">
    <property type="entry name" value="AAA"/>
    <property type="match status" value="1"/>
</dbReference>
<evidence type="ECO:0000256" key="3">
    <source>
        <dbReference type="ARBA" id="ARBA00022692"/>
    </source>
</evidence>
<feature type="transmembrane region" description="Helical" evidence="8">
    <location>
        <begin position="61"/>
        <end position="79"/>
    </location>
</feature>
<feature type="transmembrane region" description="Helical" evidence="8">
    <location>
        <begin position="251"/>
        <end position="273"/>
    </location>
</feature>
<feature type="transmembrane region" description="Helical" evidence="8">
    <location>
        <begin position="167"/>
        <end position="184"/>
    </location>
</feature>
<name>A0A1L3NFM4_CLOSG</name>
<dbReference type="GO" id="GO:0016887">
    <property type="term" value="F:ATP hydrolysis activity"/>
    <property type="evidence" value="ECO:0007669"/>
    <property type="project" value="InterPro"/>
</dbReference>
<dbReference type="InterPro" id="IPR036640">
    <property type="entry name" value="ABC1_TM_sf"/>
</dbReference>
<feature type="domain" description="ABC transmembrane type-1" evidence="10">
    <location>
        <begin position="21"/>
        <end position="306"/>
    </location>
</feature>
<keyword evidence="2" id="KW-0813">Transport</keyword>
<dbReference type="InterPro" id="IPR003593">
    <property type="entry name" value="AAA+_ATPase"/>
</dbReference>
<dbReference type="InterPro" id="IPR011527">
    <property type="entry name" value="ABC1_TM_dom"/>
</dbReference>
<evidence type="ECO:0000259" key="9">
    <source>
        <dbReference type="PROSITE" id="PS50893"/>
    </source>
</evidence>
<dbReference type="eggNOG" id="COG1132">
    <property type="taxonomic scope" value="Bacteria"/>
</dbReference>
<gene>
    <name evidence="11" type="ORF">NPD5_3644</name>
</gene>
<dbReference type="PANTHER" id="PTHR24221">
    <property type="entry name" value="ATP-BINDING CASSETTE SUB-FAMILY B"/>
    <property type="match status" value="1"/>
</dbReference>
<feature type="transmembrane region" description="Helical" evidence="8">
    <location>
        <begin position="279"/>
        <end position="296"/>
    </location>
</feature>
<dbReference type="EMBL" id="CP013243">
    <property type="protein sequence ID" value="APH14930.1"/>
    <property type="molecule type" value="Genomic_DNA"/>
</dbReference>
<dbReference type="InterPro" id="IPR027417">
    <property type="entry name" value="P-loop_NTPase"/>
</dbReference>
<feature type="transmembrane region" description="Helical" evidence="8">
    <location>
        <begin position="20"/>
        <end position="41"/>
    </location>
</feature>
<keyword evidence="6 8" id="KW-1133">Transmembrane helix</keyword>
<evidence type="ECO:0000259" key="10">
    <source>
        <dbReference type="PROSITE" id="PS50929"/>
    </source>
</evidence>
<dbReference type="Pfam" id="PF00005">
    <property type="entry name" value="ABC_tran"/>
    <property type="match status" value="1"/>
</dbReference>
<keyword evidence="7 8" id="KW-0472">Membrane</keyword>
<dbReference type="PANTHER" id="PTHR24221:SF397">
    <property type="entry name" value="ABC TRANSPORTER, ATP-BINDING TRANSMEMBRANE PROTEIN"/>
    <property type="match status" value="1"/>
</dbReference>
<dbReference type="RefSeq" id="WP_072586880.1">
    <property type="nucleotide sequence ID" value="NZ_CP013243.1"/>
</dbReference>
<evidence type="ECO:0000256" key="8">
    <source>
        <dbReference type="SAM" id="Phobius"/>
    </source>
</evidence>
<keyword evidence="3 8" id="KW-0812">Transmembrane</keyword>
<dbReference type="GO" id="GO:0005524">
    <property type="term" value="F:ATP binding"/>
    <property type="evidence" value="ECO:0007669"/>
    <property type="project" value="UniProtKB-KW"/>
</dbReference>
<dbReference type="InterPro" id="IPR003439">
    <property type="entry name" value="ABC_transporter-like_ATP-bd"/>
</dbReference>
<dbReference type="Gene3D" id="1.20.1560.10">
    <property type="entry name" value="ABC transporter type 1, transmembrane domain"/>
    <property type="match status" value="1"/>
</dbReference>
<dbReference type="AlphaFoldDB" id="A0A1L3NFM4"/>
<dbReference type="Proteomes" id="UP000182204">
    <property type="component" value="Chromosome"/>
</dbReference>
<protein>
    <submittedName>
        <fullName evidence="11">ABC transporter family protein</fullName>
    </submittedName>
</protein>
<sequence length="581" mass="64630">MFKSIKGIIQWAGQRKKRLYIGFIYSFFNTMFTAMPIMGATYGLNLIIEDMKGNKNLTIDWVFYMLGFMAFAVLGRFLFSYLRASTKDSIGYEAISEQRIRIGDILKRVSLGFFSEKKAGEIASAVTTDLSFIEMYGMNMIDVVVNGYISAFTMVFCLAFYNLWIAIIAAVGILLSAIFLKLLGDKSNENAPVHQRAQDSMITATIEYIRGMSVVKAFKQNGVSIEGIRNAYKMSKDINIKIEKDYVPYNCLHLFVLKLASVAMVLISAIMAVNGVMDIPTMLMMAIFSFVIFGHIETINNAAHVLKIIDATLDKLNAIEGADFIDQNSKDIKLSTYDIKFKNVTFGYEKRDVLKNVSFTIPENTTAAIVGPSGSGKSTICNLIARFYDVDKGSISIGGVNIKDITCDSLLKNISMVFQKVYLFHDTVLNNIRFGKPEASFEEVIKVAKKACCHDFIMNLPDGYETVIGDGGSTLSGGEKQRISIARAMLKNAPIVILDEATASIDPENEHAIQKAISALVHGKTIIIIAHRLATIQNADQILVVDEGRVVQRGTHEELINQEGVYKRFLDIRKTAEEWSI</sequence>
<keyword evidence="4" id="KW-0547">Nucleotide-binding</keyword>
<keyword evidence="5" id="KW-0067">ATP-binding</keyword>